<gene>
    <name evidence="1" type="ORF">MS3_02996</name>
</gene>
<name>A0A094ZLA4_SCHHA</name>
<proteinExistence type="predicted"/>
<sequence length="56" mass="6784">MGLNNYEQKDLLRRIKEWNATRLDLFKISEPNKLSNLKNRLPLKKKELNHLMNEFS</sequence>
<protein>
    <submittedName>
        <fullName evidence="1">Uncharacterized protein</fullName>
    </submittedName>
</protein>
<dbReference type="AlphaFoldDB" id="A0A094ZLA4"/>
<reference evidence="1" key="1">
    <citation type="journal article" date="2012" name="Nat. Genet.">
        <title>Whole-genome sequence of Schistosoma haematobium.</title>
        <authorList>
            <person name="Young N.D."/>
            <person name="Jex A.R."/>
            <person name="Li B."/>
            <person name="Liu S."/>
            <person name="Yang L."/>
            <person name="Xiong Z."/>
            <person name="Li Y."/>
            <person name="Cantacessi C."/>
            <person name="Hall R.S."/>
            <person name="Xu X."/>
            <person name="Chen F."/>
            <person name="Wu X."/>
            <person name="Zerlotini A."/>
            <person name="Oliveira G."/>
            <person name="Hofmann A."/>
            <person name="Zhang G."/>
            <person name="Fang X."/>
            <person name="Kang Y."/>
            <person name="Campbell B.E."/>
            <person name="Loukas A."/>
            <person name="Ranganathan S."/>
            <person name="Rollinson D."/>
            <person name="Rinaldi G."/>
            <person name="Brindley P.J."/>
            <person name="Yang H."/>
            <person name="Wang J."/>
            <person name="Wang J."/>
            <person name="Gasser R.B."/>
        </authorList>
    </citation>
    <scope>NUCLEOTIDE SEQUENCE [LARGE SCALE GENOMIC DNA]</scope>
</reference>
<accession>A0A094ZLA4</accession>
<organism evidence="1">
    <name type="scientific">Schistosoma haematobium</name>
    <name type="common">Blood fluke</name>
    <dbReference type="NCBI Taxonomy" id="6185"/>
    <lineage>
        <taxon>Eukaryota</taxon>
        <taxon>Metazoa</taxon>
        <taxon>Spiralia</taxon>
        <taxon>Lophotrochozoa</taxon>
        <taxon>Platyhelminthes</taxon>
        <taxon>Trematoda</taxon>
        <taxon>Digenea</taxon>
        <taxon>Strigeidida</taxon>
        <taxon>Schistosomatoidea</taxon>
        <taxon>Schistosomatidae</taxon>
        <taxon>Schistosoma</taxon>
    </lineage>
</organism>
<evidence type="ECO:0000313" key="1">
    <source>
        <dbReference type="EMBL" id="KGB34762.1"/>
    </source>
</evidence>
<dbReference type="EMBL" id="KL250633">
    <property type="protein sequence ID" value="KGB34762.1"/>
    <property type="molecule type" value="Genomic_DNA"/>
</dbReference>
<dbReference type="STRING" id="6185.A0A094ZLA4"/>